<dbReference type="EMBL" id="KB445799">
    <property type="protein sequence ID" value="EMD35785.1"/>
    <property type="molecule type" value="Genomic_DNA"/>
</dbReference>
<name>M2QUN3_CERS8</name>
<feature type="signal peptide" evidence="1">
    <location>
        <begin position="1"/>
        <end position="18"/>
    </location>
</feature>
<dbReference type="HOGENOM" id="CLU_111198_0_0_1"/>
<evidence type="ECO:0000256" key="1">
    <source>
        <dbReference type="SAM" id="SignalP"/>
    </source>
</evidence>
<evidence type="ECO:0008006" key="4">
    <source>
        <dbReference type="Google" id="ProtNLM"/>
    </source>
</evidence>
<sequence>MVALSLLAAVVALPAVIASPTIRLRQNGPPGCGNGAPGDFDSAASITLTALNTTLPNSNDNGAPLVASEIEIFGAESSWVLTTQASASLRLTVSDFTLQTGALLPVSSNGQEFADSAVEPGDGIGFQRFPGNAPSGSLSEIYCGIVNTGLAGGNSSQPLLSIQGNSSNFALCESDGLNVVVFQPEDSDGCYPVEILIFEH</sequence>
<keyword evidence="3" id="KW-1185">Reference proteome</keyword>
<feature type="chain" id="PRO_5004023310" description="Ubiquitin 3 binding protein But2 C-terminal domain-containing protein" evidence="1">
    <location>
        <begin position="19"/>
        <end position="200"/>
    </location>
</feature>
<organism evidence="2 3">
    <name type="scientific">Ceriporiopsis subvermispora (strain B)</name>
    <name type="common">White-rot fungus</name>
    <name type="synonym">Gelatoporia subvermispora</name>
    <dbReference type="NCBI Taxonomy" id="914234"/>
    <lineage>
        <taxon>Eukaryota</taxon>
        <taxon>Fungi</taxon>
        <taxon>Dikarya</taxon>
        <taxon>Basidiomycota</taxon>
        <taxon>Agaricomycotina</taxon>
        <taxon>Agaricomycetes</taxon>
        <taxon>Polyporales</taxon>
        <taxon>Gelatoporiaceae</taxon>
        <taxon>Gelatoporia</taxon>
    </lineage>
</organism>
<protein>
    <recommendedName>
        <fullName evidence="4">Ubiquitin 3 binding protein But2 C-terminal domain-containing protein</fullName>
    </recommendedName>
</protein>
<evidence type="ECO:0000313" key="2">
    <source>
        <dbReference type="EMBL" id="EMD35785.1"/>
    </source>
</evidence>
<gene>
    <name evidence="2" type="ORF">CERSUDRAFT_115738</name>
</gene>
<proteinExistence type="predicted"/>
<accession>M2QUN3</accession>
<dbReference type="Proteomes" id="UP000016930">
    <property type="component" value="Unassembled WGS sequence"/>
</dbReference>
<dbReference type="AlphaFoldDB" id="M2QUN3"/>
<reference evidence="2 3" key="1">
    <citation type="journal article" date="2012" name="Proc. Natl. Acad. Sci. U.S.A.">
        <title>Comparative genomics of Ceriporiopsis subvermispora and Phanerochaete chrysosporium provide insight into selective ligninolysis.</title>
        <authorList>
            <person name="Fernandez-Fueyo E."/>
            <person name="Ruiz-Duenas F.J."/>
            <person name="Ferreira P."/>
            <person name="Floudas D."/>
            <person name="Hibbett D.S."/>
            <person name="Canessa P."/>
            <person name="Larrondo L.F."/>
            <person name="James T.Y."/>
            <person name="Seelenfreund D."/>
            <person name="Lobos S."/>
            <person name="Polanco R."/>
            <person name="Tello M."/>
            <person name="Honda Y."/>
            <person name="Watanabe T."/>
            <person name="Watanabe T."/>
            <person name="Ryu J.S."/>
            <person name="Kubicek C.P."/>
            <person name="Schmoll M."/>
            <person name="Gaskell J."/>
            <person name="Hammel K.E."/>
            <person name="St John F.J."/>
            <person name="Vanden Wymelenberg A."/>
            <person name="Sabat G."/>
            <person name="Splinter BonDurant S."/>
            <person name="Syed K."/>
            <person name="Yadav J.S."/>
            <person name="Doddapaneni H."/>
            <person name="Subramanian V."/>
            <person name="Lavin J.L."/>
            <person name="Oguiza J.A."/>
            <person name="Perez G."/>
            <person name="Pisabarro A.G."/>
            <person name="Ramirez L."/>
            <person name="Santoyo F."/>
            <person name="Master E."/>
            <person name="Coutinho P.M."/>
            <person name="Henrissat B."/>
            <person name="Lombard V."/>
            <person name="Magnuson J.K."/>
            <person name="Kuees U."/>
            <person name="Hori C."/>
            <person name="Igarashi K."/>
            <person name="Samejima M."/>
            <person name="Held B.W."/>
            <person name="Barry K.W."/>
            <person name="LaButti K.M."/>
            <person name="Lapidus A."/>
            <person name="Lindquist E.A."/>
            <person name="Lucas S.M."/>
            <person name="Riley R."/>
            <person name="Salamov A.A."/>
            <person name="Hoffmeister D."/>
            <person name="Schwenk D."/>
            <person name="Hadar Y."/>
            <person name="Yarden O."/>
            <person name="de Vries R.P."/>
            <person name="Wiebenga A."/>
            <person name="Stenlid J."/>
            <person name="Eastwood D."/>
            <person name="Grigoriev I.V."/>
            <person name="Berka R.M."/>
            <person name="Blanchette R.A."/>
            <person name="Kersten P."/>
            <person name="Martinez A.T."/>
            <person name="Vicuna R."/>
            <person name="Cullen D."/>
        </authorList>
    </citation>
    <scope>NUCLEOTIDE SEQUENCE [LARGE SCALE GENOMIC DNA]</scope>
    <source>
        <strain evidence="2 3">B</strain>
    </source>
</reference>
<keyword evidence="1" id="KW-0732">Signal</keyword>
<evidence type="ECO:0000313" key="3">
    <source>
        <dbReference type="Proteomes" id="UP000016930"/>
    </source>
</evidence>